<protein>
    <submittedName>
        <fullName evidence="2">Glycosyltransferase family 2 protein</fullName>
        <ecNumber evidence="2">2.4.-.-</ecNumber>
    </submittedName>
</protein>
<dbReference type="InterPro" id="IPR050834">
    <property type="entry name" value="Glycosyltransf_2"/>
</dbReference>
<dbReference type="GO" id="GO:0016757">
    <property type="term" value="F:glycosyltransferase activity"/>
    <property type="evidence" value="ECO:0007669"/>
    <property type="project" value="UniProtKB-KW"/>
</dbReference>
<keyword evidence="2" id="KW-0328">Glycosyltransferase</keyword>
<gene>
    <name evidence="2" type="ORF">PRVXT_001615</name>
</gene>
<dbReference type="PANTHER" id="PTHR43685">
    <property type="entry name" value="GLYCOSYLTRANSFERASE"/>
    <property type="match status" value="1"/>
</dbReference>
<feature type="domain" description="Glycosyltransferase 2-like" evidence="1">
    <location>
        <begin position="7"/>
        <end position="134"/>
    </location>
</feature>
<reference evidence="2" key="1">
    <citation type="journal article" date="2013" name="Extremophiles">
        <title>Proteinivorax tanatarense gen. nov., sp. nov., an anaerobic, haloalkaliphilic, proteolytic bacterium isolated from a decaying algal bloom, and proposal of Proteinivoraceae fam. nov.</title>
        <authorList>
            <person name="Kevbrin V."/>
            <person name="Boltyanskaya Y."/>
            <person name="Zhilina T."/>
            <person name="Kolganova T."/>
            <person name="Lavrentjeva E."/>
            <person name="Kuznetsov B."/>
        </authorList>
    </citation>
    <scope>NUCLEOTIDE SEQUENCE</scope>
    <source>
        <strain evidence="2">Z-910T</strain>
    </source>
</reference>
<reference evidence="2" key="2">
    <citation type="submission" date="2024-06" db="EMBL/GenBank/DDBJ databases">
        <authorList>
            <person name="Petrova K.O."/>
            <person name="Toshchakov S.V."/>
            <person name="Boltjanskaja Y.V."/>
            <person name="Kevbrin V."/>
        </authorList>
    </citation>
    <scope>NUCLEOTIDE SEQUENCE</scope>
    <source>
        <strain evidence="2">Z-910T</strain>
    </source>
</reference>
<keyword evidence="2" id="KW-0808">Transferase</keyword>
<sequence>MEIGKVSCIIPTYKRSDSLIRAINSVLSQSYDNLEIIVVDDNNPNDEYSLKVQERLLTIQDERLKYIQQTKHINGAAARNEGILAARGEYIAFLDDDDEWGSKKLEDQISKLKSDPLVGGVSTLYSLCADGKVFRVCKPYTGEGLHRKILQRSVSVFTSTVVFRKEALSRSGYFDTSMVRHQDLQLLLDFLSKYKLTVVNKPHVMIHTDIGGNRPTAKEFIQIKELFFEKMKSHFEKYDLKTRKRIYSAHYFEIILLALREKKVNLAILYWLKIGLRPSAYIDLFIRFRNR</sequence>
<dbReference type="Gene3D" id="3.90.550.10">
    <property type="entry name" value="Spore Coat Polysaccharide Biosynthesis Protein SpsA, Chain A"/>
    <property type="match status" value="1"/>
</dbReference>
<proteinExistence type="predicted"/>
<name>A0AAU7VHN0_9FIRM</name>
<accession>A0AAU7VHN0</accession>
<dbReference type="Pfam" id="PF00535">
    <property type="entry name" value="Glycos_transf_2"/>
    <property type="match status" value="1"/>
</dbReference>
<dbReference type="PANTHER" id="PTHR43685:SF2">
    <property type="entry name" value="GLYCOSYLTRANSFERASE 2-LIKE DOMAIN-CONTAINING PROTEIN"/>
    <property type="match status" value="1"/>
</dbReference>
<dbReference type="SUPFAM" id="SSF53448">
    <property type="entry name" value="Nucleotide-diphospho-sugar transferases"/>
    <property type="match status" value="1"/>
</dbReference>
<evidence type="ECO:0000313" key="2">
    <source>
        <dbReference type="EMBL" id="XBX73622.1"/>
    </source>
</evidence>
<dbReference type="InterPro" id="IPR001173">
    <property type="entry name" value="Glyco_trans_2-like"/>
</dbReference>
<dbReference type="EMBL" id="CP158367">
    <property type="protein sequence ID" value="XBX73622.1"/>
    <property type="molecule type" value="Genomic_DNA"/>
</dbReference>
<dbReference type="RefSeq" id="WP_350342384.1">
    <property type="nucleotide sequence ID" value="NZ_CP158367.1"/>
</dbReference>
<dbReference type="EC" id="2.4.-.-" evidence="2"/>
<evidence type="ECO:0000259" key="1">
    <source>
        <dbReference type="Pfam" id="PF00535"/>
    </source>
</evidence>
<organism evidence="2">
    <name type="scientific">Proteinivorax tanatarense</name>
    <dbReference type="NCBI Taxonomy" id="1260629"/>
    <lineage>
        <taxon>Bacteria</taxon>
        <taxon>Bacillati</taxon>
        <taxon>Bacillota</taxon>
        <taxon>Clostridia</taxon>
        <taxon>Eubacteriales</taxon>
        <taxon>Proteinivoracaceae</taxon>
        <taxon>Proteinivorax</taxon>
    </lineage>
</organism>
<dbReference type="CDD" id="cd00761">
    <property type="entry name" value="Glyco_tranf_GTA_type"/>
    <property type="match status" value="1"/>
</dbReference>
<dbReference type="InterPro" id="IPR029044">
    <property type="entry name" value="Nucleotide-diphossugar_trans"/>
</dbReference>
<dbReference type="AlphaFoldDB" id="A0AAU7VHN0"/>